<proteinExistence type="predicted"/>
<accession>A0A2W7MRW7</accession>
<reference evidence="1 2" key="1">
    <citation type="submission" date="2018-06" db="EMBL/GenBank/DDBJ databases">
        <title>Genomic Encyclopedia of Type Strains, Phase IV (KMG-IV): sequencing the most valuable type-strain genomes for metagenomic binning, comparative biology and taxonomic classification.</title>
        <authorList>
            <person name="Goeker M."/>
        </authorList>
    </citation>
    <scope>NUCLEOTIDE SEQUENCE [LARGE SCALE GENOMIC DNA]</scope>
    <source>
        <strain evidence="1 2">DSM 5</strain>
    </source>
</reference>
<dbReference type="Proteomes" id="UP000248646">
    <property type="component" value="Unassembled WGS sequence"/>
</dbReference>
<dbReference type="AlphaFoldDB" id="A0A2W7MRW7"/>
<comment type="caution">
    <text evidence="1">The sequence shown here is derived from an EMBL/GenBank/DDBJ whole genome shotgun (WGS) entry which is preliminary data.</text>
</comment>
<evidence type="ECO:0008006" key="3">
    <source>
        <dbReference type="Google" id="ProtNLM"/>
    </source>
</evidence>
<gene>
    <name evidence="1" type="ORF">C7437_102419</name>
</gene>
<sequence>MLQNPAMKEKYKEMKERGKKVKQMYIALGNRLLRLAYAMMTKKQLYQSTQEGYCLQSVIAGKLRNKAKQALFYNRYVQV</sequence>
<evidence type="ECO:0000313" key="2">
    <source>
        <dbReference type="Proteomes" id="UP000248646"/>
    </source>
</evidence>
<name>A0A2W7MRW7_9BACI</name>
<evidence type="ECO:0000313" key="1">
    <source>
        <dbReference type="EMBL" id="PZX05952.1"/>
    </source>
</evidence>
<dbReference type="EMBL" id="QKZI01000002">
    <property type="protein sequence ID" value="PZX05952.1"/>
    <property type="molecule type" value="Genomic_DNA"/>
</dbReference>
<organism evidence="1 2">
    <name type="scientific">Psychrobacillus insolitus</name>
    <dbReference type="NCBI Taxonomy" id="1461"/>
    <lineage>
        <taxon>Bacteria</taxon>
        <taxon>Bacillati</taxon>
        <taxon>Bacillota</taxon>
        <taxon>Bacilli</taxon>
        <taxon>Bacillales</taxon>
        <taxon>Bacillaceae</taxon>
        <taxon>Psychrobacillus</taxon>
    </lineage>
</organism>
<keyword evidence="2" id="KW-1185">Reference proteome</keyword>
<protein>
    <recommendedName>
        <fullName evidence="3">Transposase IS116/IS110/IS902 family protein</fullName>
    </recommendedName>
</protein>